<evidence type="ECO:0000313" key="4">
    <source>
        <dbReference type="Proteomes" id="UP001146793"/>
    </source>
</evidence>
<name>A0AAV7YDA6_9EUKA</name>
<organism evidence="3 4">
    <name type="scientific">Anaeramoeba flamelloides</name>
    <dbReference type="NCBI Taxonomy" id="1746091"/>
    <lineage>
        <taxon>Eukaryota</taxon>
        <taxon>Metamonada</taxon>
        <taxon>Anaeramoebidae</taxon>
        <taxon>Anaeramoeba</taxon>
    </lineage>
</organism>
<feature type="chain" id="PRO_5043911102" description="Transmembrane protein" evidence="2">
    <location>
        <begin position="24"/>
        <end position="285"/>
    </location>
</feature>
<accession>A0AAV7YDA6</accession>
<proteinExistence type="predicted"/>
<reference evidence="3" key="1">
    <citation type="submission" date="2022-08" db="EMBL/GenBank/DDBJ databases">
        <title>Novel sulphate-reducing endosymbionts in the free-living metamonad Anaeramoeba.</title>
        <authorList>
            <person name="Jerlstrom-Hultqvist J."/>
            <person name="Cepicka I."/>
            <person name="Gallot-Lavallee L."/>
            <person name="Salas-Leiva D."/>
            <person name="Curtis B.A."/>
            <person name="Zahonova K."/>
            <person name="Pipaliya S."/>
            <person name="Dacks J."/>
            <person name="Roger A.J."/>
        </authorList>
    </citation>
    <scope>NUCLEOTIDE SEQUENCE</scope>
    <source>
        <strain evidence="3">Busselton2</strain>
    </source>
</reference>
<dbReference type="Proteomes" id="UP001146793">
    <property type="component" value="Unassembled WGS sequence"/>
</dbReference>
<sequence>MQLIKFTCYFLLVYLAFPIKTNDIQVESENEVTIIPFFQEDQLTNKAKQYLIGTKETTYRSIFGERESGWVEKFSLQQQKFDDNTIYFDTKENCFFHQYDVFAKEKKSLALLLSFSTVTIYCRDLTELSEKSYQATIKTVHNAFFPLQLNPTLHITLRDENKTRTYFGNETYIDWNTNQKNIQKPGIEISGATIMSLYTKLSQLNFKEEGKYTTSMIPDENNANSATVIDFDKFQFPEPEPLQEETLISNFKKYWNNSGQKQKVVLVLLLFFNTLFLIVSLSFLK</sequence>
<feature type="signal peptide" evidence="2">
    <location>
        <begin position="1"/>
        <end position="23"/>
    </location>
</feature>
<comment type="caution">
    <text evidence="3">The sequence shown here is derived from an EMBL/GenBank/DDBJ whole genome shotgun (WGS) entry which is preliminary data.</text>
</comment>
<keyword evidence="1" id="KW-0812">Transmembrane</keyword>
<feature type="transmembrane region" description="Helical" evidence="1">
    <location>
        <begin position="264"/>
        <end position="284"/>
    </location>
</feature>
<keyword evidence="2" id="KW-0732">Signal</keyword>
<gene>
    <name evidence="3" type="ORF">M0812_27913</name>
</gene>
<keyword evidence="1" id="KW-1133">Transmembrane helix</keyword>
<protein>
    <recommendedName>
        <fullName evidence="5">Transmembrane protein</fullName>
    </recommendedName>
</protein>
<dbReference type="EMBL" id="JANTQA010000070">
    <property type="protein sequence ID" value="KAJ3425469.1"/>
    <property type="molecule type" value="Genomic_DNA"/>
</dbReference>
<evidence type="ECO:0000256" key="2">
    <source>
        <dbReference type="SAM" id="SignalP"/>
    </source>
</evidence>
<dbReference type="AlphaFoldDB" id="A0AAV7YDA6"/>
<keyword evidence="1" id="KW-0472">Membrane</keyword>
<evidence type="ECO:0000313" key="3">
    <source>
        <dbReference type="EMBL" id="KAJ3425469.1"/>
    </source>
</evidence>
<evidence type="ECO:0008006" key="5">
    <source>
        <dbReference type="Google" id="ProtNLM"/>
    </source>
</evidence>
<evidence type="ECO:0000256" key="1">
    <source>
        <dbReference type="SAM" id="Phobius"/>
    </source>
</evidence>